<name>A0A9D4KL44_DREPO</name>
<reference evidence="1" key="1">
    <citation type="journal article" date="2019" name="bioRxiv">
        <title>The Genome of the Zebra Mussel, Dreissena polymorpha: A Resource for Invasive Species Research.</title>
        <authorList>
            <person name="McCartney M.A."/>
            <person name="Auch B."/>
            <person name="Kono T."/>
            <person name="Mallez S."/>
            <person name="Zhang Y."/>
            <person name="Obille A."/>
            <person name="Becker A."/>
            <person name="Abrahante J.E."/>
            <person name="Garbe J."/>
            <person name="Badalamenti J.P."/>
            <person name="Herman A."/>
            <person name="Mangelson H."/>
            <person name="Liachko I."/>
            <person name="Sullivan S."/>
            <person name="Sone E.D."/>
            <person name="Koren S."/>
            <person name="Silverstein K.A.T."/>
            <person name="Beckman K.B."/>
            <person name="Gohl D.M."/>
        </authorList>
    </citation>
    <scope>NUCLEOTIDE SEQUENCE</scope>
    <source>
        <strain evidence="1">Duluth1</strain>
        <tissue evidence="1">Whole animal</tissue>
    </source>
</reference>
<comment type="caution">
    <text evidence="1">The sequence shown here is derived from an EMBL/GenBank/DDBJ whole genome shotgun (WGS) entry which is preliminary data.</text>
</comment>
<accession>A0A9D4KL44</accession>
<gene>
    <name evidence="1" type="ORF">DPMN_114974</name>
</gene>
<proteinExistence type="predicted"/>
<evidence type="ECO:0000313" key="1">
    <source>
        <dbReference type="EMBL" id="KAH3841509.1"/>
    </source>
</evidence>
<evidence type="ECO:0000313" key="2">
    <source>
        <dbReference type="Proteomes" id="UP000828390"/>
    </source>
</evidence>
<organism evidence="1 2">
    <name type="scientific">Dreissena polymorpha</name>
    <name type="common">Zebra mussel</name>
    <name type="synonym">Mytilus polymorpha</name>
    <dbReference type="NCBI Taxonomy" id="45954"/>
    <lineage>
        <taxon>Eukaryota</taxon>
        <taxon>Metazoa</taxon>
        <taxon>Spiralia</taxon>
        <taxon>Lophotrochozoa</taxon>
        <taxon>Mollusca</taxon>
        <taxon>Bivalvia</taxon>
        <taxon>Autobranchia</taxon>
        <taxon>Heteroconchia</taxon>
        <taxon>Euheterodonta</taxon>
        <taxon>Imparidentia</taxon>
        <taxon>Neoheterodontei</taxon>
        <taxon>Myida</taxon>
        <taxon>Dreissenoidea</taxon>
        <taxon>Dreissenidae</taxon>
        <taxon>Dreissena</taxon>
    </lineage>
</organism>
<dbReference type="EMBL" id="JAIWYP010000004">
    <property type="protein sequence ID" value="KAH3841509.1"/>
    <property type="molecule type" value="Genomic_DNA"/>
</dbReference>
<keyword evidence="2" id="KW-1185">Reference proteome</keyword>
<sequence>MSVNIVGSSDKYALRMADTGSLMLYYKLRNMLTNDGRILPYLTTVLRAMADHTSSYKSQEIKMCGTIYHRLTSEVFLKKYTRTDKAVRNLEVISKIEKKMIHLMIRTVTTLNVI</sequence>
<protein>
    <submittedName>
        <fullName evidence="1">Uncharacterized protein</fullName>
    </submittedName>
</protein>
<reference evidence="1" key="2">
    <citation type="submission" date="2020-11" db="EMBL/GenBank/DDBJ databases">
        <authorList>
            <person name="McCartney M.A."/>
            <person name="Auch B."/>
            <person name="Kono T."/>
            <person name="Mallez S."/>
            <person name="Becker A."/>
            <person name="Gohl D.M."/>
            <person name="Silverstein K.A.T."/>
            <person name="Koren S."/>
            <person name="Bechman K.B."/>
            <person name="Herman A."/>
            <person name="Abrahante J.E."/>
            <person name="Garbe J."/>
        </authorList>
    </citation>
    <scope>NUCLEOTIDE SEQUENCE</scope>
    <source>
        <strain evidence="1">Duluth1</strain>
        <tissue evidence="1">Whole animal</tissue>
    </source>
</reference>
<dbReference type="Proteomes" id="UP000828390">
    <property type="component" value="Unassembled WGS sequence"/>
</dbReference>
<dbReference type="AlphaFoldDB" id="A0A9D4KL44"/>